<feature type="transmembrane region" description="Helical" evidence="1">
    <location>
        <begin position="82"/>
        <end position="100"/>
    </location>
</feature>
<keyword evidence="4" id="KW-1185">Reference proteome</keyword>
<evidence type="ECO:0000313" key="3">
    <source>
        <dbReference type="EMBL" id="SHK34814.1"/>
    </source>
</evidence>
<organism evidence="3 4">
    <name type="scientific">Fibrobacter intestinalis</name>
    <dbReference type="NCBI Taxonomy" id="28122"/>
    <lineage>
        <taxon>Bacteria</taxon>
        <taxon>Pseudomonadati</taxon>
        <taxon>Fibrobacterota</taxon>
        <taxon>Fibrobacteria</taxon>
        <taxon>Fibrobacterales</taxon>
        <taxon>Fibrobacteraceae</taxon>
        <taxon>Fibrobacter</taxon>
    </lineage>
</organism>
<feature type="transmembrane region" description="Helical" evidence="1">
    <location>
        <begin position="132"/>
        <end position="151"/>
    </location>
</feature>
<gene>
    <name evidence="3" type="ORF">SAMN05720469_10482</name>
</gene>
<dbReference type="Pfam" id="PF11141">
    <property type="entry name" value="DUF2914"/>
    <property type="match status" value="1"/>
</dbReference>
<feature type="transmembrane region" description="Helical" evidence="1">
    <location>
        <begin position="157"/>
        <end position="176"/>
    </location>
</feature>
<protein>
    <recommendedName>
        <fullName evidence="2">DUF2914 domain-containing protein</fullName>
    </recommendedName>
</protein>
<proteinExistence type="predicted"/>
<keyword evidence="1" id="KW-0472">Membrane</keyword>
<evidence type="ECO:0000256" key="1">
    <source>
        <dbReference type="SAM" id="Phobius"/>
    </source>
</evidence>
<name>A0A1M6RQX8_9BACT</name>
<feature type="transmembrane region" description="Helical" evidence="1">
    <location>
        <begin position="188"/>
        <end position="207"/>
    </location>
</feature>
<feature type="domain" description="DUF2914" evidence="2">
    <location>
        <begin position="274"/>
        <end position="343"/>
    </location>
</feature>
<feature type="transmembrane region" description="Helical" evidence="1">
    <location>
        <begin position="44"/>
        <end position="62"/>
    </location>
</feature>
<dbReference type="RefSeq" id="WP_073302726.1">
    <property type="nucleotide sequence ID" value="NZ_FRAW01000004.1"/>
</dbReference>
<feature type="transmembrane region" description="Helical" evidence="1">
    <location>
        <begin position="106"/>
        <end position="125"/>
    </location>
</feature>
<evidence type="ECO:0000259" key="2">
    <source>
        <dbReference type="Pfam" id="PF11141"/>
    </source>
</evidence>
<evidence type="ECO:0000313" key="4">
    <source>
        <dbReference type="Proteomes" id="UP000184275"/>
    </source>
</evidence>
<keyword evidence="1" id="KW-1133">Transmembrane helix</keyword>
<dbReference type="InterPro" id="IPR022606">
    <property type="entry name" value="DUF2914"/>
</dbReference>
<keyword evidence="1" id="KW-0812">Transmembrane</keyword>
<dbReference type="AlphaFoldDB" id="A0A1M6RQX8"/>
<accession>A0A1M6RQX8</accession>
<dbReference type="EMBL" id="FRAW01000004">
    <property type="protein sequence ID" value="SHK34814.1"/>
    <property type="molecule type" value="Genomic_DNA"/>
</dbReference>
<reference evidence="4" key="1">
    <citation type="submission" date="2016-11" db="EMBL/GenBank/DDBJ databases">
        <authorList>
            <person name="Varghese N."/>
            <person name="Submissions S."/>
        </authorList>
    </citation>
    <scope>NUCLEOTIDE SEQUENCE [LARGE SCALE GENOMIC DNA]</scope>
    <source>
        <strain evidence="4">UWOS</strain>
    </source>
</reference>
<sequence>MMMDFLQSEWVQKLRKLFPAASFFGGFAWDSFTLGKLVQTSDLAILLLYYLASLILLILLSAESGKFLNRSWSEKWNNRFTYAVQFCFGSLFSALVVCYFKSSGSFGAFCLVALLMGFLVANEFLQKSYARFGFSLALFSLLGTMYLNFLIPHLVSGIGLPWFLLSLLLSFGICFAAFKISKRPKRTLIAPVVISVVMLVAYLANWIPPVPLVLKDQNACTGFSKDYSCDVDENGFVKGFLVRSGVVSPTVTLPANEGVTFLSSVFAPAQVEAQLEHRWFWKNPKTGNFELMNKISSNRMRTHGSREEGFRIYTRKSNVPDGKWRVETAVKDGPIVGSKTFYVKKSEGDLPKKQRWKIR</sequence>
<dbReference type="Proteomes" id="UP000184275">
    <property type="component" value="Unassembled WGS sequence"/>
</dbReference>